<evidence type="ECO:0000256" key="5">
    <source>
        <dbReference type="ARBA" id="ARBA00022741"/>
    </source>
</evidence>
<feature type="compositionally biased region" description="Polar residues" evidence="8">
    <location>
        <begin position="151"/>
        <end position="167"/>
    </location>
</feature>
<reference evidence="9 10" key="1">
    <citation type="submission" date="2018-08" db="EMBL/GenBank/DDBJ databases">
        <title>Aphanomyces genome sequencing and annotation.</title>
        <authorList>
            <person name="Minardi D."/>
            <person name="Oidtmann B."/>
            <person name="Van Der Giezen M."/>
            <person name="Studholme D.J."/>
        </authorList>
    </citation>
    <scope>NUCLEOTIDE SEQUENCE [LARGE SCALE GENOMIC DNA]</scope>
    <source>
        <strain evidence="9 10">NJM0002</strain>
    </source>
</reference>
<dbReference type="InterPro" id="IPR027246">
    <property type="entry name" value="Porin_Euk/Tom40"/>
</dbReference>
<comment type="similarity">
    <text evidence="2">Belongs to the phosphoglycerate kinase family.</text>
</comment>
<dbReference type="InterPro" id="IPR023614">
    <property type="entry name" value="Porin_dom_sf"/>
</dbReference>
<dbReference type="GO" id="GO:0006096">
    <property type="term" value="P:glycolytic process"/>
    <property type="evidence" value="ECO:0007669"/>
    <property type="project" value="InterPro"/>
</dbReference>
<evidence type="ECO:0000256" key="2">
    <source>
        <dbReference type="ARBA" id="ARBA00008982"/>
    </source>
</evidence>
<evidence type="ECO:0000313" key="9">
    <source>
        <dbReference type="EMBL" id="RHY33588.1"/>
    </source>
</evidence>
<dbReference type="InterPro" id="IPR015824">
    <property type="entry name" value="Phosphoglycerate_kinase_N"/>
</dbReference>
<evidence type="ECO:0000256" key="1">
    <source>
        <dbReference type="ARBA" id="ARBA00001946"/>
    </source>
</evidence>
<feature type="region of interest" description="Disordered" evidence="8">
    <location>
        <begin position="798"/>
        <end position="827"/>
    </location>
</feature>
<keyword evidence="6" id="KW-0418">Kinase</keyword>
<sequence length="1721" mass="189210">MEPRTVQQKVEKAVALARYVSSDVVAVASVLDLGDVWRCYVRQKVAHDFDVGSEVEYLRRRRAVTLKGQCHKEINKRESLFGSLDSEGIVGMAYKCRVSPYLQVALSGRVNLRQLETDSHQVGLTFQIVLAVVDRRKVACALDEKADAVSMQTNKSGKSIASTSPTRGCSEKEPGTPSPKKKKVFTVARSVPSTPTLDLSGANDSLLPLGKSSVSKGEVKMVLNKQIRRDNNGKIMAHAALGTQDDVAQFEEYLLSTGTPSTSGLKSPGGKNPSMRSLKRVASRFMTKGQSTRNLASDTSAASTARTELLKADSANALLAPMQSGTSTDLPGPVSSPAANAKQALKEYKKMLRAKPIHERISMEREKNVLLVWETRNREWEMFRAKMAKKLKKPETDLVMVKASEYRQQMEEYDLIYKATPQEEKHGNEYWSASLRGEGTRFVPVGNVFSGLFCPVKEDKNPFTEIIRRPLEHGRKSPDKKHATDHHHGKFNDALLARKRQLRRNIQQLQPHQIDSDHCDGLKVESTDLFEWAATSSQRHYDQLLQVEEAQQLTERERRAADSRPSGNLSSRNSHAPTEQRELEGPCFQFVDVMTGNVDERVSLHLSFQAKIGAVHTQDILVRNPGAIAMQFTWSQYNLSHRDFAIDAGRPRTFVSQLAGVLSPYETMRFRFGFSSATPGRFLELWKLTIDPYLAEHNYNPLYCVERSIRLSCSAVDHQAPCQARKRITADLEARSTAYMVESVLRYILDNVVYPVVAARDDVDERHRDTFEVANRQLCVHYSSENLILADKQAKLVQVDESSDNRPTDPFKTPRPDEGLAPASNAGGFPPWDGLLSTLSSVAKAADEIAKANFKAVTPRKEGSDDEEDEEDDDGDNNDDDAAVEASTPRVKKAVFKPLFQLAYEELRHLSLFRPHSPALLHNQLTDKLAFLCSEIPVVAGIFKLDEDVPDVHAALCSSTADFIRQAVDTSVESVLQAETALAIAHLQRRHVWVQDKATFPVGLFPATLELHAVTSTNLVLHVDLDVSHCFTLCPRQLDTTPIVDGAPAVPVPSEWKWMDGIDSFTPSKLAHVAAILRALVESYTARFDATATDYSTPTTIRVLLISSMTTPKRGKSKKQVPPLVPPASPMPSMRLVAQKLEVVCGHPVHFAATVEALAAINRARVAVGDPNAAPAAPLSDVMPCGQPTLVFEFHLAESLPLLHCPPPPPPVSNEMPPPAEEKVVKDDGKKDKKKGAPSAPKKEKEEEAPSKPIHPVARAASSRGGSNPRVAYESAEARRHAAWNGTYADSVSEALQGWTDVVVSDTYGSEDEWPTINALHPKRQLFGPRLADECSRVGRFLQPHRDFVHRHRPDGPCRVVFGGRRFTEKLWLLDGLLDVADEVYFCGGVALALLRYLHLSKDARVTVAGDSGFEAEPAISHRVMETLRSKAARNLVKMFVPFDWHVGDASLDGGGDDDLPHDAHSPGGAASTDDSGNDDGDNGDDDNGDDDDDEQDEEDDDDVAIKKSKTKKAPPAVVVVEPSVPFSDPVAVQTYDGAVMHLAYASTADWIRVDELTPGCLSRYLCRTKSPVDGTTLATPHVLEWVANAFDTGPLSMQALENRVGETPRLIVAGLPGFVEYSEFQAGSRVLASLVERCQASADGPLVVGSKTEAWMQRLASDATKPFVSRNASVLKYLVAGQPHPALLAISSKHEVVSTDYPRVVPPQELPTNVDGPSLD</sequence>
<dbReference type="PANTHER" id="PTHR48421:SF1">
    <property type="entry name" value="MYCBP-ASSOCIATED PROTEIN"/>
    <property type="match status" value="1"/>
</dbReference>
<dbReference type="EC" id="2.7.2.3" evidence="3"/>
<dbReference type="Gene3D" id="2.40.160.10">
    <property type="entry name" value="Porin"/>
    <property type="match status" value="1"/>
</dbReference>
<evidence type="ECO:0000256" key="3">
    <source>
        <dbReference type="ARBA" id="ARBA00013061"/>
    </source>
</evidence>
<proteinExistence type="inferred from homology"/>
<dbReference type="GO" id="GO:0004618">
    <property type="term" value="F:phosphoglycerate kinase activity"/>
    <property type="evidence" value="ECO:0007669"/>
    <property type="project" value="UniProtKB-EC"/>
</dbReference>
<dbReference type="Gene3D" id="3.40.50.1260">
    <property type="entry name" value="Phosphoglycerate kinase, N-terminal domain"/>
    <property type="match status" value="2"/>
</dbReference>
<feature type="compositionally biased region" description="Acidic residues" evidence="8">
    <location>
        <begin position="1476"/>
        <end position="1503"/>
    </location>
</feature>
<evidence type="ECO:0000256" key="8">
    <source>
        <dbReference type="SAM" id="MobiDB-lite"/>
    </source>
</evidence>
<feature type="region of interest" description="Disordered" evidence="8">
    <location>
        <begin position="856"/>
        <end position="887"/>
    </location>
</feature>
<accession>A0A3R6VG14</accession>
<feature type="compositionally biased region" description="Basic and acidic residues" evidence="8">
    <location>
        <begin position="803"/>
        <end position="818"/>
    </location>
</feature>
<evidence type="ECO:0000256" key="6">
    <source>
        <dbReference type="ARBA" id="ARBA00022777"/>
    </source>
</evidence>
<dbReference type="PANTHER" id="PTHR48421">
    <property type="entry name" value="MYCBP-ASSOCIATED PROTEIN"/>
    <property type="match status" value="1"/>
</dbReference>
<dbReference type="InterPro" id="IPR036043">
    <property type="entry name" value="Phosphoglycerate_kinase_sf"/>
</dbReference>
<feature type="region of interest" description="Disordered" evidence="8">
    <location>
        <begin position="553"/>
        <end position="581"/>
    </location>
</feature>
<dbReference type="EMBL" id="QUSY01000068">
    <property type="protein sequence ID" value="RHY33588.1"/>
    <property type="molecule type" value="Genomic_DNA"/>
</dbReference>
<organism evidence="9 10">
    <name type="scientific">Aphanomyces invadans</name>
    <dbReference type="NCBI Taxonomy" id="157072"/>
    <lineage>
        <taxon>Eukaryota</taxon>
        <taxon>Sar</taxon>
        <taxon>Stramenopiles</taxon>
        <taxon>Oomycota</taxon>
        <taxon>Saprolegniomycetes</taxon>
        <taxon>Saprolegniales</taxon>
        <taxon>Verrucalvaceae</taxon>
        <taxon>Aphanomyces</taxon>
    </lineage>
</organism>
<evidence type="ECO:0000313" key="10">
    <source>
        <dbReference type="Proteomes" id="UP000285060"/>
    </source>
</evidence>
<feature type="compositionally biased region" description="Acidic residues" evidence="8">
    <location>
        <begin position="864"/>
        <end position="883"/>
    </location>
</feature>
<dbReference type="SUPFAM" id="SSF53748">
    <property type="entry name" value="Phosphoglycerate kinase"/>
    <property type="match status" value="2"/>
</dbReference>
<evidence type="ECO:0000256" key="4">
    <source>
        <dbReference type="ARBA" id="ARBA00022679"/>
    </source>
</evidence>
<feature type="region of interest" description="Disordered" evidence="8">
    <location>
        <begin position="470"/>
        <end position="490"/>
    </location>
</feature>
<dbReference type="InterPro" id="IPR032707">
    <property type="entry name" value="MYCBPAP"/>
</dbReference>
<name>A0A3R6VG14_9STRA</name>
<dbReference type="GO" id="GO:0005741">
    <property type="term" value="C:mitochondrial outer membrane"/>
    <property type="evidence" value="ECO:0007669"/>
    <property type="project" value="InterPro"/>
</dbReference>
<dbReference type="Pfam" id="PF01459">
    <property type="entry name" value="Porin_3"/>
    <property type="match status" value="1"/>
</dbReference>
<feature type="region of interest" description="Disordered" evidence="8">
    <location>
        <begin position="1206"/>
        <end position="1274"/>
    </location>
</feature>
<feature type="region of interest" description="Disordered" evidence="8">
    <location>
        <begin position="1454"/>
        <end position="1515"/>
    </location>
</feature>
<gene>
    <name evidence="9" type="ORF">DYB32_001530</name>
</gene>
<feature type="compositionally biased region" description="Pro residues" evidence="8">
    <location>
        <begin position="1206"/>
        <end position="1219"/>
    </location>
</feature>
<feature type="compositionally biased region" description="Polar residues" evidence="8">
    <location>
        <begin position="565"/>
        <end position="577"/>
    </location>
</feature>
<evidence type="ECO:0000256" key="7">
    <source>
        <dbReference type="ARBA" id="ARBA00022840"/>
    </source>
</evidence>
<feature type="region of interest" description="Disordered" evidence="8">
    <location>
        <begin position="151"/>
        <end position="182"/>
    </location>
</feature>
<keyword evidence="5" id="KW-0547">Nucleotide-binding</keyword>
<dbReference type="Proteomes" id="UP000285060">
    <property type="component" value="Unassembled WGS sequence"/>
</dbReference>
<feature type="compositionally biased region" description="Basic and acidic residues" evidence="8">
    <location>
        <begin position="470"/>
        <end position="482"/>
    </location>
</feature>
<protein>
    <recommendedName>
        <fullName evidence="3">phosphoglycerate kinase</fullName>
        <ecNumber evidence="3">2.7.2.3</ecNumber>
    </recommendedName>
</protein>
<dbReference type="GO" id="GO:0055085">
    <property type="term" value="P:transmembrane transport"/>
    <property type="evidence" value="ECO:0007669"/>
    <property type="project" value="InterPro"/>
</dbReference>
<keyword evidence="4" id="KW-0808">Transferase</keyword>
<dbReference type="Pfam" id="PF14646">
    <property type="entry name" value="MYCBPAP"/>
    <property type="match status" value="1"/>
</dbReference>
<keyword evidence="7" id="KW-0067">ATP-binding</keyword>
<feature type="compositionally biased region" description="Basic and acidic residues" evidence="8">
    <location>
        <begin position="1241"/>
        <end position="1250"/>
    </location>
</feature>
<dbReference type="GO" id="GO:0005524">
    <property type="term" value="F:ATP binding"/>
    <property type="evidence" value="ECO:0007669"/>
    <property type="project" value="UniProtKB-KW"/>
</dbReference>
<comment type="caution">
    <text evidence="9">The sequence shown here is derived from an EMBL/GenBank/DDBJ whole genome shotgun (WGS) entry which is preliminary data.</text>
</comment>
<feature type="compositionally biased region" description="Basic and acidic residues" evidence="8">
    <location>
        <begin position="1220"/>
        <end position="1231"/>
    </location>
</feature>
<comment type="cofactor">
    <cofactor evidence="1">
        <name>Mg(2+)</name>
        <dbReference type="ChEBI" id="CHEBI:18420"/>
    </cofactor>
</comment>
<dbReference type="VEuPathDB" id="FungiDB:H310_00195"/>
<keyword evidence="10" id="KW-1185">Reference proteome</keyword>